<comment type="caution">
    <text evidence="2">The sequence shown here is derived from an EMBL/GenBank/DDBJ whole genome shotgun (WGS) entry which is preliminary data.</text>
</comment>
<feature type="transmembrane region" description="Helical" evidence="1">
    <location>
        <begin position="53"/>
        <end position="70"/>
    </location>
</feature>
<evidence type="ECO:0000313" key="3">
    <source>
        <dbReference type="Proteomes" id="UP000178264"/>
    </source>
</evidence>
<name>A0A1F7VCM5_9BACT</name>
<evidence type="ECO:0000313" key="2">
    <source>
        <dbReference type="EMBL" id="OGL87744.1"/>
    </source>
</evidence>
<evidence type="ECO:0000256" key="1">
    <source>
        <dbReference type="SAM" id="Phobius"/>
    </source>
</evidence>
<sequence length="149" mass="17608">MDIEIDQSIKIEQTNRDTAVAFSNHVSRCALIRAKDKQELQKIFRVAGKRRMFVYRVFAILVFLLIKDYLQKIDTITIDREYLGWEFQVKDYLLQEIRKVQPAFEAQRIHFAFIGKRSNAHMLAYQVTRKERKPDQVVTFAQVARSVVV</sequence>
<keyword evidence="1" id="KW-1133">Transmembrane helix</keyword>
<keyword evidence="1" id="KW-0812">Transmembrane</keyword>
<organism evidence="2 3">
    <name type="scientific">Candidatus Uhrbacteria bacterium RIFCSPLOWO2_02_FULL_49_11</name>
    <dbReference type="NCBI Taxonomy" id="1802409"/>
    <lineage>
        <taxon>Bacteria</taxon>
        <taxon>Candidatus Uhriibacteriota</taxon>
    </lineage>
</organism>
<protein>
    <submittedName>
        <fullName evidence="2">Uncharacterized protein</fullName>
    </submittedName>
</protein>
<dbReference type="AlphaFoldDB" id="A0A1F7VCM5"/>
<reference evidence="2 3" key="1">
    <citation type="journal article" date="2016" name="Nat. Commun.">
        <title>Thousands of microbial genomes shed light on interconnected biogeochemical processes in an aquifer system.</title>
        <authorList>
            <person name="Anantharaman K."/>
            <person name="Brown C.T."/>
            <person name="Hug L.A."/>
            <person name="Sharon I."/>
            <person name="Castelle C.J."/>
            <person name="Probst A.J."/>
            <person name="Thomas B.C."/>
            <person name="Singh A."/>
            <person name="Wilkins M.J."/>
            <person name="Karaoz U."/>
            <person name="Brodie E.L."/>
            <person name="Williams K.H."/>
            <person name="Hubbard S.S."/>
            <person name="Banfield J.F."/>
        </authorList>
    </citation>
    <scope>NUCLEOTIDE SEQUENCE [LARGE SCALE GENOMIC DNA]</scope>
</reference>
<accession>A0A1F7VCM5</accession>
<dbReference type="EMBL" id="MGER01000061">
    <property type="protein sequence ID" value="OGL87744.1"/>
    <property type="molecule type" value="Genomic_DNA"/>
</dbReference>
<gene>
    <name evidence="2" type="ORF">A3I42_02610</name>
</gene>
<dbReference type="Proteomes" id="UP000178264">
    <property type="component" value="Unassembled WGS sequence"/>
</dbReference>
<keyword evidence="1" id="KW-0472">Membrane</keyword>
<proteinExistence type="predicted"/>